<dbReference type="EMBL" id="CP086362">
    <property type="protein sequence ID" value="UNI23167.1"/>
    <property type="molecule type" value="Genomic_DNA"/>
</dbReference>
<keyword evidence="2" id="KW-0732">Signal</keyword>
<sequence>MRRSILAVLAAASTACAQYKMLLPGFGGQGDISPRAFGDGICTLGSTCEQCFGEGYIICARIGCFNPDKGQQCCNAASLCVGKTNACCKDWGGPGETGKAGAPASPTRSTISPTGSGVFQCTKADSGEGCCQKAHKDMHWCSGAFPYYRCYNAKNQWCCTDGTVCDEENCCKDLFSLSTTQPWKAKATQTDSKTADSSITSAPDTTAAATTSGGGGAGAQATSSSKAVGAVMGPADLGFAGVLGSLLGAVLLL</sequence>
<accession>A0A9Q8QRI5</accession>
<protein>
    <submittedName>
        <fullName evidence="3">Uncharacterized protein</fullName>
    </submittedName>
</protein>
<dbReference type="PROSITE" id="PS51257">
    <property type="entry name" value="PROKAR_LIPOPROTEIN"/>
    <property type="match status" value="1"/>
</dbReference>
<evidence type="ECO:0000313" key="4">
    <source>
        <dbReference type="Proteomes" id="UP000829364"/>
    </source>
</evidence>
<gene>
    <name evidence="3" type="ORF">JDV02_009002</name>
</gene>
<evidence type="ECO:0000313" key="3">
    <source>
        <dbReference type="EMBL" id="UNI23167.1"/>
    </source>
</evidence>
<name>A0A9Q8QRI5_9HYPO</name>
<proteinExistence type="predicted"/>
<feature type="chain" id="PRO_5040440632" evidence="2">
    <location>
        <begin position="18"/>
        <end position="253"/>
    </location>
</feature>
<reference evidence="3" key="1">
    <citation type="submission" date="2021-11" db="EMBL/GenBank/DDBJ databases">
        <title>Purpureocillium_takamizusanense_genome.</title>
        <authorList>
            <person name="Nguyen N.-H."/>
        </authorList>
    </citation>
    <scope>NUCLEOTIDE SEQUENCE</scope>
    <source>
        <strain evidence="3">PT3</strain>
    </source>
</reference>
<dbReference type="AlphaFoldDB" id="A0A9Q8QRI5"/>
<dbReference type="Proteomes" id="UP000829364">
    <property type="component" value="Chromosome 9"/>
</dbReference>
<organism evidence="3 4">
    <name type="scientific">Purpureocillium takamizusanense</name>
    <dbReference type="NCBI Taxonomy" id="2060973"/>
    <lineage>
        <taxon>Eukaryota</taxon>
        <taxon>Fungi</taxon>
        <taxon>Dikarya</taxon>
        <taxon>Ascomycota</taxon>
        <taxon>Pezizomycotina</taxon>
        <taxon>Sordariomycetes</taxon>
        <taxon>Hypocreomycetidae</taxon>
        <taxon>Hypocreales</taxon>
        <taxon>Ophiocordycipitaceae</taxon>
        <taxon>Purpureocillium</taxon>
    </lineage>
</organism>
<feature type="compositionally biased region" description="Low complexity" evidence="1">
    <location>
        <begin position="195"/>
        <end position="211"/>
    </location>
</feature>
<feature type="signal peptide" evidence="2">
    <location>
        <begin position="1"/>
        <end position="17"/>
    </location>
</feature>
<evidence type="ECO:0000256" key="2">
    <source>
        <dbReference type="SAM" id="SignalP"/>
    </source>
</evidence>
<dbReference type="GeneID" id="72070947"/>
<keyword evidence="4" id="KW-1185">Reference proteome</keyword>
<feature type="region of interest" description="Disordered" evidence="1">
    <location>
        <begin position="186"/>
        <end position="216"/>
    </location>
</feature>
<evidence type="ECO:0000256" key="1">
    <source>
        <dbReference type="SAM" id="MobiDB-lite"/>
    </source>
</evidence>
<dbReference type="KEGG" id="ptkz:JDV02_009002"/>
<dbReference type="RefSeq" id="XP_047846648.1">
    <property type="nucleotide sequence ID" value="XM_047990639.1"/>
</dbReference>
<dbReference type="OrthoDB" id="5409186at2759"/>